<keyword evidence="8" id="KW-1185">Reference proteome</keyword>
<sequence length="823" mass="91108">MQELPPSNTNELSTPPKGGVNLSVYVRIVKRYALLIAGITGGVLGAMLYLLPQDPPRYTGSFQVLVEPVTSAAKAADPTAIARTEKGAPNDSLFNLDYPTQIAILTGPSILEAIAQQLQNITPEDVQGILKSQNLQPQELEAITQQVQQLGPGEIGSGLSVVRIGAEGETFDREKATKILQISYEGLNTKVVTIVLEKTAEKYLKYSLEEQKTRIRQGVRFIEEQLPELQKRVDLLQKKQQQLQEQYELISPDTKGEELFTQVRELTSQQLEIQGEYLELQTLYANLQKQLALTPQEAIAASALSEDPNRTQLLGEIKDIEAKIAIESTRFTPNSPNIIALERKRANLLALLNRETQRILGENFTGTAENSQVLSYQNSLRLDLISQLIDTANKIQILQVRNQSIDSAKTYLEKEAKQIPKIARQYNEVERQLQLTKGILNQLLTQRETLRVEAAQNEIPWELVSKPFVPEWPSSSASKKKKLIVGLGGGLMLGIATALAIDRLRNRFATTADIEDITQMPLLGEIPAAKNPPEALPLSNGIEAIAAFEQAHPHNARFLESFEALYASLHFLYASPPLRSVVVTSAESGDGKSTIARYLAQAVAATGQRVLLVDANLRQPQLHHEFDLPNDKGLSDLLLHPKSPGSCIQPVPQIETLFLLSAGNAHPEAAKRLGGQQMEDLLRDLQQAFDLVIFDTPNLTNYKDGSFLTAHTDGMLLVVGLRKTRVTRVKKLVTQLNVFRIPYLGVVVNRARRSFSLPFSNVPTLVAKPDGETILFEPPAQSRRDPLRGARKDLPKGSTHSNRRTPISSEEKHPSPLLEDSQE</sequence>
<keyword evidence="7" id="KW-0808">Transferase</keyword>
<comment type="caution">
    <text evidence="7">The sequence shown here is derived from an EMBL/GenBank/DDBJ whole genome shotgun (WGS) entry which is preliminary data.</text>
</comment>
<feature type="compositionally biased region" description="Polar residues" evidence="4">
    <location>
        <begin position="798"/>
        <end position="808"/>
    </location>
</feature>
<proteinExistence type="predicted"/>
<evidence type="ECO:0000256" key="4">
    <source>
        <dbReference type="SAM" id="MobiDB-lite"/>
    </source>
</evidence>
<dbReference type="InterPro" id="IPR050445">
    <property type="entry name" value="Bact_polysacc_biosynth/exp"/>
</dbReference>
<evidence type="ECO:0000256" key="5">
    <source>
        <dbReference type="SAM" id="Phobius"/>
    </source>
</evidence>
<dbReference type="EC" id="2.7.10.2" evidence="7"/>
<dbReference type="InterPro" id="IPR005702">
    <property type="entry name" value="Wzc-like_C"/>
</dbReference>
<dbReference type="InterPro" id="IPR002586">
    <property type="entry name" value="CobQ/CobB/MinD/ParA_Nub-bd_dom"/>
</dbReference>
<feature type="domain" description="CobQ/CobB/MinD/ParA nucleotide binding" evidence="6">
    <location>
        <begin position="581"/>
        <end position="755"/>
    </location>
</feature>
<dbReference type="Proteomes" id="UP000654482">
    <property type="component" value="Unassembled WGS sequence"/>
</dbReference>
<gene>
    <name evidence="7" type="ORF">IQ249_01920</name>
</gene>
<evidence type="ECO:0000259" key="6">
    <source>
        <dbReference type="Pfam" id="PF01656"/>
    </source>
</evidence>
<protein>
    <submittedName>
        <fullName evidence="7">Polysaccharide biosynthesis tyrosine autokinase</fullName>
        <ecNumber evidence="7">2.7.10.2</ecNumber>
    </submittedName>
</protein>
<dbReference type="PANTHER" id="PTHR32309:SF13">
    <property type="entry name" value="FERRIC ENTEROBACTIN TRANSPORT PROTEIN FEPE"/>
    <property type="match status" value="1"/>
</dbReference>
<feature type="transmembrane region" description="Helical" evidence="5">
    <location>
        <begin position="32"/>
        <end position="51"/>
    </location>
</feature>
<evidence type="ECO:0000313" key="7">
    <source>
        <dbReference type="EMBL" id="MBE9114644.1"/>
    </source>
</evidence>
<reference evidence="7" key="1">
    <citation type="submission" date="2020-10" db="EMBL/GenBank/DDBJ databases">
        <authorList>
            <person name="Castelo-Branco R."/>
            <person name="Eusebio N."/>
            <person name="Adriana R."/>
            <person name="Vieira A."/>
            <person name="Brugerolle De Fraissinette N."/>
            <person name="Rezende De Castro R."/>
            <person name="Schneider M.P."/>
            <person name="Vasconcelos V."/>
            <person name="Leao P.N."/>
        </authorList>
    </citation>
    <scope>NUCLEOTIDE SEQUENCE</scope>
    <source>
        <strain evidence="7">LEGE 07157</strain>
    </source>
</reference>
<feature type="coiled-coil region" evidence="3">
    <location>
        <begin position="219"/>
        <end position="246"/>
    </location>
</feature>
<dbReference type="PANTHER" id="PTHR32309">
    <property type="entry name" value="TYROSINE-PROTEIN KINASE"/>
    <property type="match status" value="1"/>
</dbReference>
<keyword evidence="5" id="KW-1133">Transmembrane helix</keyword>
<dbReference type="RefSeq" id="WP_194027730.1">
    <property type="nucleotide sequence ID" value="NZ_JADEWZ010000002.1"/>
</dbReference>
<dbReference type="GO" id="GO:0005524">
    <property type="term" value="F:ATP binding"/>
    <property type="evidence" value="ECO:0007669"/>
    <property type="project" value="UniProtKB-KW"/>
</dbReference>
<dbReference type="GO" id="GO:0004715">
    <property type="term" value="F:non-membrane spanning protein tyrosine kinase activity"/>
    <property type="evidence" value="ECO:0007669"/>
    <property type="project" value="UniProtKB-EC"/>
</dbReference>
<dbReference type="Gene3D" id="3.40.50.300">
    <property type="entry name" value="P-loop containing nucleotide triphosphate hydrolases"/>
    <property type="match status" value="1"/>
</dbReference>
<dbReference type="EMBL" id="JADEWZ010000002">
    <property type="protein sequence ID" value="MBE9114644.1"/>
    <property type="molecule type" value="Genomic_DNA"/>
</dbReference>
<organism evidence="7 8">
    <name type="scientific">Lusitaniella coriacea LEGE 07157</name>
    <dbReference type="NCBI Taxonomy" id="945747"/>
    <lineage>
        <taxon>Bacteria</taxon>
        <taxon>Bacillati</taxon>
        <taxon>Cyanobacteriota</taxon>
        <taxon>Cyanophyceae</taxon>
        <taxon>Spirulinales</taxon>
        <taxon>Lusitaniellaceae</taxon>
        <taxon>Lusitaniella</taxon>
    </lineage>
</organism>
<evidence type="ECO:0000256" key="1">
    <source>
        <dbReference type="ARBA" id="ARBA00022741"/>
    </source>
</evidence>
<feature type="compositionally biased region" description="Basic and acidic residues" evidence="4">
    <location>
        <begin position="782"/>
        <end position="795"/>
    </location>
</feature>
<evidence type="ECO:0000256" key="2">
    <source>
        <dbReference type="ARBA" id="ARBA00022840"/>
    </source>
</evidence>
<accession>A0A8J7AXQ1</accession>
<keyword evidence="5" id="KW-0812">Transmembrane</keyword>
<feature type="region of interest" description="Disordered" evidence="4">
    <location>
        <begin position="776"/>
        <end position="823"/>
    </location>
</feature>
<keyword evidence="5" id="KW-0472">Membrane</keyword>
<keyword evidence="2" id="KW-0067">ATP-binding</keyword>
<evidence type="ECO:0000256" key="3">
    <source>
        <dbReference type="SAM" id="Coils"/>
    </source>
</evidence>
<dbReference type="NCBIfam" id="TIGR01007">
    <property type="entry name" value="eps_fam"/>
    <property type="match status" value="1"/>
</dbReference>
<evidence type="ECO:0000313" key="8">
    <source>
        <dbReference type="Proteomes" id="UP000654482"/>
    </source>
</evidence>
<dbReference type="GO" id="GO:0005886">
    <property type="term" value="C:plasma membrane"/>
    <property type="evidence" value="ECO:0007669"/>
    <property type="project" value="TreeGrafter"/>
</dbReference>
<dbReference type="SUPFAM" id="SSF52540">
    <property type="entry name" value="P-loop containing nucleoside triphosphate hydrolases"/>
    <property type="match status" value="1"/>
</dbReference>
<keyword evidence="3" id="KW-0175">Coiled coil</keyword>
<dbReference type="AlphaFoldDB" id="A0A8J7AXQ1"/>
<keyword evidence="1" id="KW-0547">Nucleotide-binding</keyword>
<name>A0A8J7AXQ1_9CYAN</name>
<dbReference type="InterPro" id="IPR027417">
    <property type="entry name" value="P-loop_NTPase"/>
</dbReference>
<dbReference type="Pfam" id="PF01656">
    <property type="entry name" value="CbiA"/>
    <property type="match status" value="1"/>
</dbReference>
<dbReference type="CDD" id="cd05387">
    <property type="entry name" value="BY-kinase"/>
    <property type="match status" value="1"/>
</dbReference>